<dbReference type="InterPro" id="IPR008969">
    <property type="entry name" value="CarboxyPept-like_regulatory"/>
</dbReference>
<dbReference type="Proteomes" id="UP000176629">
    <property type="component" value="Unassembled WGS sequence"/>
</dbReference>
<accession>A0A1F6XJ40</accession>
<protein>
    <recommendedName>
        <fullName evidence="3">Carboxypeptidase regulatory-like domain-containing protein</fullName>
    </recommendedName>
</protein>
<dbReference type="Gene3D" id="2.60.40.1120">
    <property type="entry name" value="Carboxypeptidase-like, regulatory domain"/>
    <property type="match status" value="1"/>
</dbReference>
<evidence type="ECO:0008006" key="3">
    <source>
        <dbReference type="Google" id="ProtNLM"/>
    </source>
</evidence>
<reference evidence="1 2" key="1">
    <citation type="journal article" date="2016" name="Nat. Commun.">
        <title>Thousands of microbial genomes shed light on interconnected biogeochemical processes in an aquifer system.</title>
        <authorList>
            <person name="Anantharaman K."/>
            <person name="Brown C.T."/>
            <person name="Hug L.A."/>
            <person name="Sharon I."/>
            <person name="Castelle C.J."/>
            <person name="Probst A.J."/>
            <person name="Thomas B.C."/>
            <person name="Singh A."/>
            <person name="Wilkins M.J."/>
            <person name="Karaoz U."/>
            <person name="Brodie E.L."/>
            <person name="Williams K.H."/>
            <person name="Hubbard S.S."/>
            <person name="Banfield J.F."/>
        </authorList>
    </citation>
    <scope>NUCLEOTIDE SEQUENCE [LARGE SCALE GENOMIC DNA]</scope>
</reference>
<sequence length="188" mass="20985">MNGYLIFKESFKKTVAELSLDLQTASAIFALQNTSTKTPTIPERELLVQTFSYEDSDNDGVYTADIKTPAVEGTYEVITLINYTDKKLGTKELRLVTVVDPEGYVYYLNSNGDEARVSKAVISIFNANADTLWDALSYNQVNPQKTDASGKYSFLVPEGKYYITAERNGYQSYKSNVFEVRGGVRGAF</sequence>
<dbReference type="AlphaFoldDB" id="A0A1F6XJ40"/>
<evidence type="ECO:0000313" key="1">
    <source>
        <dbReference type="EMBL" id="OGI94153.1"/>
    </source>
</evidence>
<comment type="caution">
    <text evidence="1">The sequence shown here is derived from an EMBL/GenBank/DDBJ whole genome shotgun (WGS) entry which is preliminary data.</text>
</comment>
<name>A0A1F6XJ40_9BACT</name>
<proteinExistence type="predicted"/>
<organism evidence="1 2">
    <name type="scientific">Candidatus Nomurabacteria bacterium RIFCSPLOWO2_01_FULL_40_18</name>
    <dbReference type="NCBI Taxonomy" id="1801773"/>
    <lineage>
        <taxon>Bacteria</taxon>
        <taxon>Candidatus Nomuraibacteriota</taxon>
    </lineage>
</organism>
<gene>
    <name evidence="1" type="ORF">A3A03_03260</name>
</gene>
<dbReference type="STRING" id="1801773.A3A03_03260"/>
<dbReference type="EMBL" id="MFUX01000031">
    <property type="protein sequence ID" value="OGI94153.1"/>
    <property type="molecule type" value="Genomic_DNA"/>
</dbReference>
<evidence type="ECO:0000313" key="2">
    <source>
        <dbReference type="Proteomes" id="UP000176629"/>
    </source>
</evidence>
<dbReference type="SUPFAM" id="SSF49464">
    <property type="entry name" value="Carboxypeptidase regulatory domain-like"/>
    <property type="match status" value="1"/>
</dbReference>